<dbReference type="EMBL" id="FP565575">
    <property type="protein sequence ID" value="CBE69738.1"/>
    <property type="molecule type" value="Genomic_DNA"/>
</dbReference>
<evidence type="ECO:0000259" key="1">
    <source>
        <dbReference type="PROSITE" id="PS50943"/>
    </source>
</evidence>
<dbReference type="STRING" id="671143.DAMO_2665"/>
<dbReference type="REBASE" id="22908">
    <property type="entry name" value="C.MoxORF2668P"/>
</dbReference>
<dbReference type="GO" id="GO:0003677">
    <property type="term" value="F:DNA binding"/>
    <property type="evidence" value="ECO:0007669"/>
    <property type="project" value="InterPro"/>
</dbReference>
<dbReference type="HOGENOM" id="CLU_066192_30_3_0"/>
<dbReference type="AlphaFoldDB" id="D5MKB6"/>
<reference evidence="2 3" key="1">
    <citation type="journal article" date="2010" name="Nature">
        <title>Nitrite-driven anaerobic methane oxidation by oxygenic bacteria.</title>
        <authorList>
            <person name="Ettwig K.F."/>
            <person name="Butler M.K."/>
            <person name="Le Paslier D."/>
            <person name="Pelletier E."/>
            <person name="Mangenot S."/>
            <person name="Kuypers M.M.M."/>
            <person name="Schreiber F."/>
            <person name="Dutilh B.E."/>
            <person name="Zedelius J."/>
            <person name="de Beer D."/>
            <person name="Gloerich J."/>
            <person name="Wessels H.J.C.T."/>
            <person name="van Allen T."/>
            <person name="Luesken F."/>
            <person name="Wu M."/>
            <person name="van de Pas-Schoonen K.T."/>
            <person name="Op den Camp H.J.M."/>
            <person name="Janssen-Megens E.M."/>
            <person name="Francoijs K-J."/>
            <person name="Stunnenberg H."/>
            <person name="Weissenbach J."/>
            <person name="Jetten M.S.M."/>
            <person name="Strous M."/>
        </authorList>
    </citation>
    <scope>NUCLEOTIDE SEQUENCE [LARGE SCALE GENOMIC DNA]</scope>
</reference>
<dbReference type="Pfam" id="PF01381">
    <property type="entry name" value="HTH_3"/>
    <property type="match status" value="1"/>
</dbReference>
<accession>D5MKB6</accession>
<proteinExistence type="predicted"/>
<sequence length="81" mass="9341">MKYNRYANNEEHFRTLLRQKRKDRGLTQADLAATLGKPQSFVSKYEAGERLLSFVETIDVCRALGIDPATFLKDYLPHHDA</sequence>
<name>D5MKB6_METO1</name>
<evidence type="ECO:0000313" key="2">
    <source>
        <dbReference type="EMBL" id="CBE69738.1"/>
    </source>
</evidence>
<gene>
    <name evidence="2" type="ORF">DAMO_2665</name>
</gene>
<dbReference type="CDD" id="cd00093">
    <property type="entry name" value="HTH_XRE"/>
    <property type="match status" value="1"/>
</dbReference>
<dbReference type="Proteomes" id="UP000006898">
    <property type="component" value="Chromosome"/>
</dbReference>
<dbReference type="PROSITE" id="PS50943">
    <property type="entry name" value="HTH_CROC1"/>
    <property type="match status" value="1"/>
</dbReference>
<dbReference type="InterPro" id="IPR010982">
    <property type="entry name" value="Lambda_DNA-bd_dom_sf"/>
</dbReference>
<protein>
    <submittedName>
        <fullName evidence="2">Transcriptional regulator, Cro/CI family</fullName>
    </submittedName>
</protein>
<evidence type="ECO:0000313" key="3">
    <source>
        <dbReference type="Proteomes" id="UP000006898"/>
    </source>
</evidence>
<dbReference type="SMART" id="SM00530">
    <property type="entry name" value="HTH_XRE"/>
    <property type="match status" value="1"/>
</dbReference>
<feature type="domain" description="HTH cro/C1-type" evidence="1">
    <location>
        <begin position="17"/>
        <end position="71"/>
    </location>
</feature>
<dbReference type="InterPro" id="IPR001387">
    <property type="entry name" value="Cro/C1-type_HTH"/>
</dbReference>
<dbReference type="Gene3D" id="1.10.260.40">
    <property type="entry name" value="lambda repressor-like DNA-binding domains"/>
    <property type="match status" value="1"/>
</dbReference>
<organism evidence="2 3">
    <name type="scientific">Methylomirabilis oxygeniifera</name>
    <dbReference type="NCBI Taxonomy" id="671143"/>
    <lineage>
        <taxon>Bacteria</taxon>
        <taxon>Candidatus Methylomirabilota</taxon>
        <taxon>Candidatus Methylomirabilia</taxon>
        <taxon>Candidatus Methylomirabilales</taxon>
        <taxon>Candidatus Methylomirabilaceae</taxon>
        <taxon>Candidatus Methylomirabilis</taxon>
    </lineage>
</organism>
<dbReference type="KEGG" id="mox:DAMO_2665"/>
<dbReference type="eggNOG" id="COG1396">
    <property type="taxonomic scope" value="Bacteria"/>
</dbReference>
<dbReference type="SUPFAM" id="SSF47413">
    <property type="entry name" value="lambda repressor-like DNA-binding domains"/>
    <property type="match status" value="1"/>
</dbReference>